<evidence type="ECO:0000256" key="5">
    <source>
        <dbReference type="ARBA" id="ARBA00022723"/>
    </source>
</evidence>
<dbReference type="FunCoup" id="A0A6L2QBZ7">
    <property type="interactions" value="292"/>
</dbReference>
<dbReference type="EMBL" id="BLKM01000900">
    <property type="protein sequence ID" value="GFG39437.1"/>
    <property type="molecule type" value="Genomic_DNA"/>
</dbReference>
<evidence type="ECO:0000256" key="3">
    <source>
        <dbReference type="ARBA" id="ARBA00022527"/>
    </source>
</evidence>
<dbReference type="InterPro" id="IPR050339">
    <property type="entry name" value="CC_SR_Kinase"/>
</dbReference>
<evidence type="ECO:0000259" key="19">
    <source>
        <dbReference type="PROSITE" id="PS50011"/>
    </source>
</evidence>
<dbReference type="PROSITE" id="PS50011">
    <property type="entry name" value="PROTEIN_KINASE_DOM"/>
    <property type="match status" value="1"/>
</dbReference>
<dbReference type="GO" id="GO:0005634">
    <property type="term" value="C:nucleus"/>
    <property type="evidence" value="ECO:0007669"/>
    <property type="project" value="TreeGrafter"/>
</dbReference>
<dbReference type="Pfam" id="PF00069">
    <property type="entry name" value="Pkinase"/>
    <property type="match status" value="1"/>
</dbReference>
<dbReference type="PANTHER" id="PTHR11042:SF183">
    <property type="entry name" value="MEMBRANE-ASSOCIATED TYROSINE- AND THREONINE-SPECIFIC CDC2-INHIBITORY KINASE"/>
    <property type="match status" value="1"/>
</dbReference>
<keyword evidence="3 17" id="KW-0723">Serine/threonine-protein kinase</keyword>
<dbReference type="PROSITE" id="PS00107">
    <property type="entry name" value="PROTEIN_KINASE_ATP"/>
    <property type="match status" value="1"/>
</dbReference>
<evidence type="ECO:0000256" key="1">
    <source>
        <dbReference type="ARBA" id="ARBA00004395"/>
    </source>
</evidence>
<dbReference type="InterPro" id="IPR011009">
    <property type="entry name" value="Kinase-like_dom_sf"/>
</dbReference>
<dbReference type="Gene3D" id="1.10.510.10">
    <property type="entry name" value="Transferase(Phosphotransferase) domain 1"/>
    <property type="match status" value="1"/>
</dbReference>
<keyword evidence="4" id="KW-0808">Transferase</keyword>
<comment type="catalytic activity">
    <reaction evidence="15">
        <text>L-seryl-[protein] + ATP = O-phospho-L-seryl-[protein] + ADP + H(+)</text>
        <dbReference type="Rhea" id="RHEA:17989"/>
        <dbReference type="Rhea" id="RHEA-COMP:9863"/>
        <dbReference type="Rhea" id="RHEA-COMP:11604"/>
        <dbReference type="ChEBI" id="CHEBI:15378"/>
        <dbReference type="ChEBI" id="CHEBI:29999"/>
        <dbReference type="ChEBI" id="CHEBI:30616"/>
        <dbReference type="ChEBI" id="CHEBI:83421"/>
        <dbReference type="ChEBI" id="CHEBI:456216"/>
        <dbReference type="EC" id="2.7.11.1"/>
    </reaction>
</comment>
<evidence type="ECO:0000256" key="16">
    <source>
        <dbReference type="PROSITE-ProRule" id="PRU10141"/>
    </source>
</evidence>
<keyword evidence="11" id="KW-0472">Membrane</keyword>
<evidence type="ECO:0000256" key="8">
    <source>
        <dbReference type="ARBA" id="ARBA00022840"/>
    </source>
</evidence>
<evidence type="ECO:0000256" key="4">
    <source>
        <dbReference type="ARBA" id="ARBA00022679"/>
    </source>
</evidence>
<evidence type="ECO:0000256" key="11">
    <source>
        <dbReference type="ARBA" id="ARBA00023136"/>
    </source>
</evidence>
<evidence type="ECO:0000256" key="2">
    <source>
        <dbReference type="ARBA" id="ARBA00012513"/>
    </source>
</evidence>
<dbReference type="OrthoDB" id="5337378at2759"/>
<dbReference type="GO" id="GO:0005524">
    <property type="term" value="F:ATP binding"/>
    <property type="evidence" value="ECO:0007669"/>
    <property type="project" value="UniProtKB-UniRule"/>
</dbReference>
<proteinExistence type="inferred from homology"/>
<keyword evidence="6 16" id="KW-0547">Nucleotide-binding</keyword>
<dbReference type="Gene3D" id="3.30.200.20">
    <property type="entry name" value="Phosphorylase Kinase, domain 1"/>
    <property type="match status" value="1"/>
</dbReference>
<evidence type="ECO:0000256" key="10">
    <source>
        <dbReference type="ARBA" id="ARBA00023034"/>
    </source>
</evidence>
<feature type="compositionally biased region" description="Low complexity" evidence="18">
    <location>
        <begin position="467"/>
        <end position="477"/>
    </location>
</feature>
<keyword evidence="7" id="KW-0418">Kinase</keyword>
<evidence type="ECO:0000256" key="7">
    <source>
        <dbReference type="ARBA" id="ARBA00022777"/>
    </source>
</evidence>
<dbReference type="InParanoid" id="A0A6L2QBZ7"/>
<dbReference type="GO" id="GO:0051321">
    <property type="term" value="P:meiotic cell cycle"/>
    <property type="evidence" value="ECO:0007669"/>
    <property type="project" value="TreeGrafter"/>
</dbReference>
<accession>A0A6L2QBZ7</accession>
<evidence type="ECO:0000256" key="18">
    <source>
        <dbReference type="SAM" id="MobiDB-lite"/>
    </source>
</evidence>
<dbReference type="PROSITE" id="PS00108">
    <property type="entry name" value="PROTEIN_KINASE_ST"/>
    <property type="match status" value="1"/>
</dbReference>
<keyword evidence="12" id="KW-0131">Cell cycle</keyword>
<evidence type="ECO:0000256" key="13">
    <source>
        <dbReference type="ARBA" id="ARBA00037982"/>
    </source>
</evidence>
<keyword evidence="9" id="KW-0460">Magnesium</keyword>
<keyword evidence="10" id="KW-0333">Golgi apparatus</keyword>
<dbReference type="PANTHER" id="PTHR11042">
    <property type="entry name" value="EUKARYOTIC TRANSLATION INITIATION FACTOR 2-ALPHA KINASE EIF2-ALPHA KINASE -RELATED"/>
    <property type="match status" value="1"/>
</dbReference>
<comment type="subcellular location">
    <subcellularLocation>
        <location evidence="1">Golgi apparatus membrane</location>
        <topology evidence="1">Peripheral membrane protein</topology>
    </subcellularLocation>
</comment>
<dbReference type="AlphaFoldDB" id="A0A6L2QBZ7"/>
<feature type="domain" description="Protein kinase" evidence="19">
    <location>
        <begin position="93"/>
        <end position="341"/>
    </location>
</feature>
<dbReference type="GO" id="GO:0046872">
    <property type="term" value="F:metal ion binding"/>
    <property type="evidence" value="ECO:0007669"/>
    <property type="project" value="UniProtKB-KW"/>
</dbReference>
<dbReference type="FunFam" id="1.10.510.10:FF:000315">
    <property type="entry name" value="membrane-associated tyrosine- and threonine-specific cdc2-inhibitory kinase"/>
    <property type="match status" value="1"/>
</dbReference>
<evidence type="ECO:0000256" key="15">
    <source>
        <dbReference type="ARBA" id="ARBA00048679"/>
    </source>
</evidence>
<dbReference type="Proteomes" id="UP000502823">
    <property type="component" value="Unassembled WGS sequence"/>
</dbReference>
<sequence>MVIGDTWCCLLQIQNGIELPNFIYLYNALTTEARQTPKERQPPKLKRRNYKANRNLFSHDAKVISFHRSGDSAPSLSKLHKQTHHLTYFREKFDDVCQIGEGSFGEVFRARYKETGRYYAVKRSKERFRSDCDRRLKLEEVRKHELIPKHENCVQFIGAWEEDDYLYIQLELCRTSLEKYTEVNHEITQDMLWNILLDVLLAVKHLHDHNLIHLDIKLENILVALNGRYKLGDFGLVIDVSKEDLEDAVEGDPKYLAPELMTGHFTKAADIFSVGITMLELASDLDLPSRGPLWHELRNGIFPDDHTKHICPEIFELIRAMMTPDYVERPTVDILLSHPRLRKMMLKRRRSQYVSQVVSHVQSLCSSWCAVLKSLMEIVLLPLGYFHSGTHINYNTSSYITHGCVLRGAECGEWEASCTDDENWEKSTMNQSCSSTTNFTPSPGVSPIEGEKQALFNTSVPNILITNSTPSNSLPSTPRKRCSESLHESITPMKTRM</sequence>
<dbReference type="InterPro" id="IPR017441">
    <property type="entry name" value="Protein_kinase_ATP_BS"/>
</dbReference>
<dbReference type="SUPFAM" id="SSF56112">
    <property type="entry name" value="Protein kinase-like (PK-like)"/>
    <property type="match status" value="1"/>
</dbReference>
<dbReference type="InterPro" id="IPR008271">
    <property type="entry name" value="Ser/Thr_kinase_AS"/>
</dbReference>
<dbReference type="GO" id="GO:0004674">
    <property type="term" value="F:protein serine/threonine kinase activity"/>
    <property type="evidence" value="ECO:0007669"/>
    <property type="project" value="UniProtKB-KW"/>
</dbReference>
<dbReference type="SMART" id="SM00220">
    <property type="entry name" value="S_TKc"/>
    <property type="match status" value="1"/>
</dbReference>
<keyword evidence="21" id="KW-1185">Reference proteome</keyword>
<comment type="catalytic activity">
    <reaction evidence="14">
        <text>L-threonyl-[protein] + ATP = O-phospho-L-threonyl-[protein] + ADP + H(+)</text>
        <dbReference type="Rhea" id="RHEA:46608"/>
        <dbReference type="Rhea" id="RHEA-COMP:11060"/>
        <dbReference type="Rhea" id="RHEA-COMP:11605"/>
        <dbReference type="ChEBI" id="CHEBI:15378"/>
        <dbReference type="ChEBI" id="CHEBI:30013"/>
        <dbReference type="ChEBI" id="CHEBI:30616"/>
        <dbReference type="ChEBI" id="CHEBI:61977"/>
        <dbReference type="ChEBI" id="CHEBI:456216"/>
        <dbReference type="EC" id="2.7.11.1"/>
    </reaction>
</comment>
<evidence type="ECO:0000256" key="14">
    <source>
        <dbReference type="ARBA" id="ARBA00047899"/>
    </source>
</evidence>
<dbReference type="InterPro" id="IPR000719">
    <property type="entry name" value="Prot_kinase_dom"/>
</dbReference>
<organism evidence="20 21">
    <name type="scientific">Coptotermes formosanus</name>
    <name type="common">Formosan subterranean termite</name>
    <dbReference type="NCBI Taxonomy" id="36987"/>
    <lineage>
        <taxon>Eukaryota</taxon>
        <taxon>Metazoa</taxon>
        <taxon>Ecdysozoa</taxon>
        <taxon>Arthropoda</taxon>
        <taxon>Hexapoda</taxon>
        <taxon>Insecta</taxon>
        <taxon>Pterygota</taxon>
        <taxon>Neoptera</taxon>
        <taxon>Polyneoptera</taxon>
        <taxon>Dictyoptera</taxon>
        <taxon>Blattodea</taxon>
        <taxon>Blattoidea</taxon>
        <taxon>Termitoidae</taxon>
        <taxon>Rhinotermitidae</taxon>
        <taxon>Coptotermes</taxon>
    </lineage>
</organism>
<keyword evidence="5" id="KW-0479">Metal-binding</keyword>
<comment type="caution">
    <text evidence="20">The sequence shown here is derived from an EMBL/GenBank/DDBJ whole genome shotgun (WGS) entry which is preliminary data.</text>
</comment>
<evidence type="ECO:0000256" key="9">
    <source>
        <dbReference type="ARBA" id="ARBA00022842"/>
    </source>
</evidence>
<protein>
    <recommendedName>
        <fullName evidence="2">non-specific serine/threonine protein kinase</fullName>
        <ecNumber evidence="2">2.7.11.1</ecNumber>
    </recommendedName>
</protein>
<evidence type="ECO:0000256" key="6">
    <source>
        <dbReference type="ARBA" id="ARBA00022741"/>
    </source>
</evidence>
<name>A0A6L2QBZ7_COPFO</name>
<gene>
    <name evidence="20" type="ORF">Cfor_08386</name>
</gene>
<evidence type="ECO:0000256" key="12">
    <source>
        <dbReference type="ARBA" id="ARBA00023306"/>
    </source>
</evidence>
<keyword evidence="8 16" id="KW-0067">ATP-binding</keyword>
<evidence type="ECO:0000256" key="17">
    <source>
        <dbReference type="RuleBase" id="RU000304"/>
    </source>
</evidence>
<dbReference type="GO" id="GO:0000139">
    <property type="term" value="C:Golgi membrane"/>
    <property type="evidence" value="ECO:0007669"/>
    <property type="project" value="UniProtKB-SubCell"/>
</dbReference>
<dbReference type="EC" id="2.7.11.1" evidence="2"/>
<reference evidence="21" key="1">
    <citation type="submission" date="2020-01" db="EMBL/GenBank/DDBJ databases">
        <title>Draft genome sequence of the Termite Coptotermes fromosanus.</title>
        <authorList>
            <person name="Itakura S."/>
            <person name="Yosikawa Y."/>
            <person name="Umezawa K."/>
        </authorList>
    </citation>
    <scope>NUCLEOTIDE SEQUENCE [LARGE SCALE GENOMIC DNA]</scope>
</reference>
<feature type="region of interest" description="Disordered" evidence="18">
    <location>
        <begin position="467"/>
        <end position="497"/>
    </location>
</feature>
<comment type="similarity">
    <text evidence="13">Belongs to the protein kinase superfamily. Ser/Thr protein kinase family. GCN2 subfamily.</text>
</comment>
<dbReference type="GO" id="GO:0110031">
    <property type="term" value="P:negative regulation of G2/MI transition of meiotic cell cycle"/>
    <property type="evidence" value="ECO:0007669"/>
    <property type="project" value="TreeGrafter"/>
</dbReference>
<evidence type="ECO:0000313" key="21">
    <source>
        <dbReference type="Proteomes" id="UP000502823"/>
    </source>
</evidence>
<evidence type="ECO:0000313" key="20">
    <source>
        <dbReference type="EMBL" id="GFG39437.1"/>
    </source>
</evidence>
<feature type="binding site" evidence="16">
    <location>
        <position position="122"/>
    </location>
    <ligand>
        <name>ATP</name>
        <dbReference type="ChEBI" id="CHEBI:30616"/>
    </ligand>
</feature>